<dbReference type="Proteomes" id="UP000030848">
    <property type="component" value="Unassembled WGS sequence"/>
</dbReference>
<proteinExistence type="predicted"/>
<dbReference type="AlphaFoldDB" id="A0A837D8G3"/>
<sequence length="48" mass="5122">MALPGTRCQGQCLSGDRALRRGFPDTGNVEVTDGGSVGLHGYGMDRRR</sequence>
<accession>A0A837D8G3</accession>
<feature type="region of interest" description="Disordered" evidence="1">
    <location>
        <begin position="23"/>
        <end position="48"/>
    </location>
</feature>
<evidence type="ECO:0000313" key="2">
    <source>
        <dbReference type="EMBL" id="KHF43495.1"/>
    </source>
</evidence>
<reference evidence="2 3" key="1">
    <citation type="submission" date="2014-10" db="EMBL/GenBank/DDBJ databases">
        <title>Genome sequence of Micropolyspora internatus JCM3315.</title>
        <authorList>
            <person name="Shin S.-K."/>
            <person name="Yi H."/>
        </authorList>
    </citation>
    <scope>NUCLEOTIDE SEQUENCE [LARGE SCALE GENOMIC DNA]</scope>
    <source>
        <strain evidence="2 3">JCM 3315</strain>
    </source>
</reference>
<dbReference type="EMBL" id="JRZE01000006">
    <property type="protein sequence ID" value="KHF43495.1"/>
    <property type="molecule type" value="Genomic_DNA"/>
</dbReference>
<gene>
    <name evidence="2" type="ORF">MINT15_36970</name>
</gene>
<evidence type="ECO:0000256" key="1">
    <source>
        <dbReference type="SAM" id="MobiDB-lite"/>
    </source>
</evidence>
<name>A0A837D8G3_9PSEU</name>
<comment type="caution">
    <text evidence="2">The sequence shown here is derived from an EMBL/GenBank/DDBJ whole genome shotgun (WGS) entry which is preliminary data.</text>
</comment>
<organism evidence="2 3">
    <name type="scientific">Saccharomonospora viridis</name>
    <dbReference type="NCBI Taxonomy" id="1852"/>
    <lineage>
        <taxon>Bacteria</taxon>
        <taxon>Bacillati</taxon>
        <taxon>Actinomycetota</taxon>
        <taxon>Actinomycetes</taxon>
        <taxon>Pseudonocardiales</taxon>
        <taxon>Pseudonocardiaceae</taxon>
        <taxon>Saccharomonospora</taxon>
    </lineage>
</organism>
<protein>
    <submittedName>
        <fullName evidence="2">Uncharacterized protein</fullName>
    </submittedName>
</protein>
<evidence type="ECO:0000313" key="3">
    <source>
        <dbReference type="Proteomes" id="UP000030848"/>
    </source>
</evidence>